<dbReference type="GeneID" id="8779283"/>
<dbReference type="Pfam" id="PF01206">
    <property type="entry name" value="TusA"/>
    <property type="match status" value="1"/>
</dbReference>
<dbReference type="RefSeq" id="WP_012966239.1">
    <property type="nucleotide sequence ID" value="NC_013849.1"/>
</dbReference>
<dbReference type="InterPro" id="IPR036868">
    <property type="entry name" value="TusA-like_sf"/>
</dbReference>
<protein>
    <submittedName>
        <fullName evidence="3">SirA family protein</fullName>
    </submittedName>
</protein>
<dbReference type="InterPro" id="IPR001455">
    <property type="entry name" value="TusA-like"/>
</dbReference>
<comment type="similarity">
    <text evidence="1">Belongs to the sulfur carrier protein TusA family.</text>
</comment>
<name>D3RZI7_FERPA</name>
<dbReference type="PaxDb" id="589924-Ferp_1756"/>
<dbReference type="STRING" id="589924.Ferp_1756"/>
<dbReference type="EMBL" id="CP001899">
    <property type="protein sequence ID" value="ADC65900.1"/>
    <property type="molecule type" value="Genomic_DNA"/>
</dbReference>
<evidence type="ECO:0000259" key="2">
    <source>
        <dbReference type="PROSITE" id="PS01148"/>
    </source>
</evidence>
<dbReference type="KEGG" id="fpl:Ferp_1756"/>
<dbReference type="Proteomes" id="UP000002613">
    <property type="component" value="Chromosome"/>
</dbReference>
<evidence type="ECO:0000313" key="3">
    <source>
        <dbReference type="EMBL" id="ADC65900.1"/>
    </source>
</evidence>
<dbReference type="PANTHER" id="PTHR33279:SF6">
    <property type="entry name" value="SULFUR CARRIER PROTEIN YEDF-RELATED"/>
    <property type="match status" value="1"/>
</dbReference>
<reference evidence="4" key="1">
    <citation type="submission" date="2010-02" db="EMBL/GenBank/DDBJ databases">
        <title>Complete sequence of Ferroglobus placidus DSM 10642.</title>
        <authorList>
            <consortium name="US DOE Joint Genome Institute"/>
            <person name="Lucas S."/>
            <person name="Copeland A."/>
            <person name="Lapidus A."/>
            <person name="Cheng J.-F."/>
            <person name="Bruce D."/>
            <person name="Goodwin L."/>
            <person name="Pitluck S."/>
            <person name="Saunders E."/>
            <person name="Brettin T."/>
            <person name="Detter J.C."/>
            <person name="Han C."/>
            <person name="Tapia R."/>
            <person name="Larimer F."/>
            <person name="Land M."/>
            <person name="Hauser L."/>
            <person name="Kyrpides N."/>
            <person name="Ivanova N."/>
            <person name="Holmes D."/>
            <person name="Lovley D."/>
            <person name="Kyrpides N."/>
            <person name="Anderson I.J."/>
            <person name="Woyke T."/>
        </authorList>
    </citation>
    <scope>NUCLEOTIDE SEQUENCE [LARGE SCALE GENOMIC DNA]</scope>
    <source>
        <strain evidence="4">DSM 10642 / AEDII12DO</strain>
    </source>
</reference>
<accession>D3RZI7</accession>
<evidence type="ECO:0000313" key="4">
    <source>
        <dbReference type="Proteomes" id="UP000002613"/>
    </source>
</evidence>
<keyword evidence="4" id="KW-1185">Reference proteome</keyword>
<organism evidence="3 4">
    <name type="scientific">Ferroglobus placidus (strain DSM 10642 / AEDII12DO)</name>
    <dbReference type="NCBI Taxonomy" id="589924"/>
    <lineage>
        <taxon>Archaea</taxon>
        <taxon>Methanobacteriati</taxon>
        <taxon>Methanobacteriota</taxon>
        <taxon>Archaeoglobi</taxon>
        <taxon>Archaeoglobales</taxon>
        <taxon>Archaeoglobaceae</taxon>
        <taxon>Ferroglobus</taxon>
    </lineage>
</organism>
<reference evidence="3 4" key="2">
    <citation type="journal article" date="2011" name="Stand. Genomic Sci.">
        <title>Complete genome sequence of Ferroglobus placidus AEDII12DO.</title>
        <authorList>
            <person name="Anderson I."/>
            <person name="Risso C."/>
            <person name="Holmes D."/>
            <person name="Lucas S."/>
            <person name="Copeland A."/>
            <person name="Lapidus A."/>
            <person name="Cheng J.F."/>
            <person name="Bruce D."/>
            <person name="Goodwin L."/>
            <person name="Pitluck S."/>
            <person name="Saunders E."/>
            <person name="Brettin T."/>
            <person name="Detter J.C."/>
            <person name="Han C."/>
            <person name="Tapia R."/>
            <person name="Larimer F."/>
            <person name="Land M."/>
            <person name="Hauser L."/>
            <person name="Woyke T."/>
            <person name="Lovley D."/>
            <person name="Kyrpides N."/>
            <person name="Ivanova N."/>
        </authorList>
    </citation>
    <scope>NUCLEOTIDE SEQUENCE [LARGE SCALE GENOMIC DNA]</scope>
    <source>
        <strain evidence="4">DSM 10642 / AEDII12DO</strain>
    </source>
</reference>
<sequence length="72" mass="8063">MTVIDLRGLTCPEPIIKLRQEMSKFKPGDVVEVLTTDPGTMIDIPIWAGNSGIVVLECRREGDHIKFVLKKI</sequence>
<dbReference type="HOGENOM" id="CLU_165255_1_2_2"/>
<dbReference type="SUPFAM" id="SSF64307">
    <property type="entry name" value="SirA-like"/>
    <property type="match status" value="1"/>
</dbReference>
<dbReference type="Gene3D" id="3.30.110.40">
    <property type="entry name" value="TusA-like domain"/>
    <property type="match status" value="1"/>
</dbReference>
<dbReference type="AlphaFoldDB" id="D3RZI7"/>
<proteinExistence type="inferred from homology"/>
<gene>
    <name evidence="3" type="ordered locus">Ferp_1756</name>
</gene>
<dbReference type="OrthoDB" id="45650at2157"/>
<feature type="domain" description="UPF0033" evidence="2">
    <location>
        <begin position="4"/>
        <end position="28"/>
    </location>
</feature>
<dbReference type="PANTHER" id="PTHR33279">
    <property type="entry name" value="SULFUR CARRIER PROTEIN YEDF-RELATED"/>
    <property type="match status" value="1"/>
</dbReference>
<dbReference type="eggNOG" id="arCOG02062">
    <property type="taxonomic scope" value="Archaea"/>
</dbReference>
<dbReference type="PROSITE" id="PS01148">
    <property type="entry name" value="UPF0033"/>
    <property type="match status" value="1"/>
</dbReference>
<dbReference type="CDD" id="cd00291">
    <property type="entry name" value="SirA_YedF_YeeD"/>
    <property type="match status" value="1"/>
</dbReference>
<evidence type="ECO:0000256" key="1">
    <source>
        <dbReference type="ARBA" id="ARBA00008984"/>
    </source>
</evidence>